<organism evidence="3 4">
    <name type="scientific">Arcicella aurantiaca</name>
    <dbReference type="NCBI Taxonomy" id="591202"/>
    <lineage>
        <taxon>Bacteria</taxon>
        <taxon>Pseudomonadati</taxon>
        <taxon>Bacteroidota</taxon>
        <taxon>Cytophagia</taxon>
        <taxon>Cytophagales</taxon>
        <taxon>Flectobacillaceae</taxon>
        <taxon>Arcicella</taxon>
    </lineage>
</organism>
<dbReference type="FunFam" id="3.40.50.720:FF:000084">
    <property type="entry name" value="Short-chain dehydrogenase reductase"/>
    <property type="match status" value="1"/>
</dbReference>
<dbReference type="InterPro" id="IPR036291">
    <property type="entry name" value="NAD(P)-bd_dom_sf"/>
</dbReference>
<evidence type="ECO:0000313" key="3">
    <source>
        <dbReference type="EMBL" id="PWK27960.1"/>
    </source>
</evidence>
<dbReference type="RefSeq" id="WP_109742122.1">
    <property type="nucleotide sequence ID" value="NZ_QGGO01000005.1"/>
</dbReference>
<evidence type="ECO:0000313" key="4">
    <source>
        <dbReference type="Proteomes" id="UP000245489"/>
    </source>
</evidence>
<dbReference type="PRINTS" id="PR00080">
    <property type="entry name" value="SDRFAMILY"/>
</dbReference>
<dbReference type="SUPFAM" id="SSF51735">
    <property type="entry name" value="NAD(P)-binding Rossmann-fold domains"/>
    <property type="match status" value="1"/>
</dbReference>
<keyword evidence="4" id="KW-1185">Reference proteome</keyword>
<dbReference type="PANTHER" id="PTHR24321:SF11">
    <property type="entry name" value="BLR0893 PROTEIN"/>
    <property type="match status" value="1"/>
</dbReference>
<dbReference type="OrthoDB" id="9788235at2"/>
<accession>A0A316ECU1</accession>
<sequence length="254" mass="27009">MIQNFAGKVALVTGAASGLGRATALLFAQHQAKVIVSDIAIDDGQETVKMIQEQGGEATFIECNVADEESVNNLIYKTIDIYKRLDFGINNAGIGGLWTSTHKYPTDNFEKVMAINTTGVFMCMRAELDVMTKQGFGSIVNVSSVAGLSGFPNNIAYAASKHAVVGMTKSAGLEYAKKGIRVNAVCPVFTITPLVTGMFDVIGDDMKDKLEASIPMKRFGKPEEIAEAIVWLCSDSASFITGHALPIDGGMVAG</sequence>
<dbReference type="GO" id="GO:0016491">
    <property type="term" value="F:oxidoreductase activity"/>
    <property type="evidence" value="ECO:0007669"/>
    <property type="project" value="UniProtKB-KW"/>
</dbReference>
<comment type="similarity">
    <text evidence="1">Belongs to the short-chain dehydrogenases/reductases (SDR) family.</text>
</comment>
<dbReference type="PANTHER" id="PTHR24321">
    <property type="entry name" value="DEHYDROGENASES, SHORT CHAIN"/>
    <property type="match status" value="1"/>
</dbReference>
<dbReference type="EMBL" id="QGGO01000005">
    <property type="protein sequence ID" value="PWK27960.1"/>
    <property type="molecule type" value="Genomic_DNA"/>
</dbReference>
<dbReference type="AlphaFoldDB" id="A0A316ECU1"/>
<dbReference type="NCBIfam" id="NF005559">
    <property type="entry name" value="PRK07231.1"/>
    <property type="match status" value="1"/>
</dbReference>
<dbReference type="PRINTS" id="PR00081">
    <property type="entry name" value="GDHRDH"/>
</dbReference>
<name>A0A316ECU1_9BACT</name>
<evidence type="ECO:0000256" key="1">
    <source>
        <dbReference type="ARBA" id="ARBA00006484"/>
    </source>
</evidence>
<evidence type="ECO:0000256" key="2">
    <source>
        <dbReference type="ARBA" id="ARBA00023002"/>
    </source>
</evidence>
<dbReference type="PROSITE" id="PS00061">
    <property type="entry name" value="ADH_SHORT"/>
    <property type="match status" value="1"/>
</dbReference>
<comment type="caution">
    <text evidence="3">The sequence shown here is derived from an EMBL/GenBank/DDBJ whole genome shotgun (WGS) entry which is preliminary data.</text>
</comment>
<proteinExistence type="inferred from homology"/>
<dbReference type="Proteomes" id="UP000245489">
    <property type="component" value="Unassembled WGS sequence"/>
</dbReference>
<protein>
    <submittedName>
        <fullName evidence="3">NAD(P)-dependent dehydrogenase (Short-subunit alcohol dehydrogenase family)</fullName>
    </submittedName>
</protein>
<keyword evidence="2" id="KW-0560">Oxidoreductase</keyword>
<gene>
    <name evidence="3" type="ORF">LV89_01367</name>
</gene>
<dbReference type="InterPro" id="IPR002347">
    <property type="entry name" value="SDR_fam"/>
</dbReference>
<reference evidence="3 4" key="1">
    <citation type="submission" date="2018-05" db="EMBL/GenBank/DDBJ databases">
        <title>Genomic Encyclopedia of Archaeal and Bacterial Type Strains, Phase II (KMG-II): from individual species to whole genera.</title>
        <authorList>
            <person name="Goeker M."/>
        </authorList>
    </citation>
    <scope>NUCLEOTIDE SEQUENCE [LARGE SCALE GENOMIC DNA]</scope>
    <source>
        <strain evidence="3 4">DSM 22214</strain>
    </source>
</reference>
<dbReference type="InterPro" id="IPR020904">
    <property type="entry name" value="Sc_DH/Rdtase_CS"/>
</dbReference>
<dbReference type="Pfam" id="PF13561">
    <property type="entry name" value="adh_short_C2"/>
    <property type="match status" value="1"/>
</dbReference>
<dbReference type="Gene3D" id="3.40.50.720">
    <property type="entry name" value="NAD(P)-binding Rossmann-like Domain"/>
    <property type="match status" value="1"/>
</dbReference>